<sequence>MKKNIKVGWVMIVSIFKKASLYSYKLITNSLLLVLLLNLIYKNIYAFDPLDVEFYKHTNKQELNYLLPICFASRDISSPQKNSWKDTNYIFPFNVPIIQVYDMEPGYALYPVLSNRVRVGNTLFYLIVQGKINRYLQEDNIKDNVTVKYHSLFADGIETGIPGKNIEVIGKLRIFEGIQGSLVAERDINFIVHDYVWSGPDNDKVLKNLVSNNILEEDGFIFLLKEDSKDNFITTHLSITKGNSQFIDEGNKDITDISTIHVLLSDDSYEELRGRLLVGKKGSAELAGDNKVLKDAFYKHNIDVEYALGNLKK</sequence>
<reference evidence="2 3" key="1">
    <citation type="submission" date="2017-07" db="EMBL/GenBank/DDBJ databases">
        <title>Complete genome sequences and comparative analysis of the novel pathogen Francisella opportunistica.</title>
        <authorList>
            <person name="Dietrich E.A."/>
            <person name="Kingry L.C."/>
            <person name="Petersen J.M."/>
        </authorList>
    </citation>
    <scope>NUCLEOTIDE SEQUENCE [LARGE SCALE GENOMIC DNA]</scope>
    <source>
        <strain evidence="2 3">14-2155</strain>
    </source>
</reference>
<gene>
    <name evidence="2" type="ORF">CGC43_01915</name>
</gene>
<keyword evidence="3" id="KW-1185">Reference proteome</keyword>
<keyword evidence="1" id="KW-0812">Transmembrane</keyword>
<dbReference type="RefSeq" id="WP_071628715.1">
    <property type="nucleotide sequence ID" value="NZ_CP022375.1"/>
</dbReference>
<accession>A0A345JQ32</accession>
<organism evidence="2 3">
    <name type="scientific">Francisella opportunistica</name>
    <dbReference type="NCBI Taxonomy" id="2016517"/>
    <lineage>
        <taxon>Bacteria</taxon>
        <taxon>Pseudomonadati</taxon>
        <taxon>Pseudomonadota</taxon>
        <taxon>Gammaproteobacteria</taxon>
        <taxon>Thiotrichales</taxon>
        <taxon>Francisellaceae</taxon>
        <taxon>Francisella</taxon>
    </lineage>
</organism>
<dbReference type="Proteomes" id="UP000253862">
    <property type="component" value="Chromosome"/>
</dbReference>
<evidence type="ECO:0000313" key="2">
    <source>
        <dbReference type="EMBL" id="AXH29428.1"/>
    </source>
</evidence>
<protein>
    <submittedName>
        <fullName evidence="2">Uncharacterized protein</fullName>
    </submittedName>
</protein>
<feature type="transmembrane region" description="Helical" evidence="1">
    <location>
        <begin position="21"/>
        <end position="41"/>
    </location>
</feature>
<proteinExistence type="predicted"/>
<keyword evidence="1" id="KW-1133">Transmembrane helix</keyword>
<dbReference type="AlphaFoldDB" id="A0A345JQ32"/>
<evidence type="ECO:0000256" key="1">
    <source>
        <dbReference type="SAM" id="Phobius"/>
    </source>
</evidence>
<name>A0A345JQ32_9GAMM</name>
<dbReference type="EMBL" id="CP022375">
    <property type="protein sequence ID" value="AXH29428.1"/>
    <property type="molecule type" value="Genomic_DNA"/>
</dbReference>
<evidence type="ECO:0000313" key="3">
    <source>
        <dbReference type="Proteomes" id="UP000253862"/>
    </source>
</evidence>
<keyword evidence="1" id="KW-0472">Membrane</keyword>